<evidence type="ECO:0000256" key="3">
    <source>
        <dbReference type="ARBA" id="ARBA00022776"/>
    </source>
</evidence>
<feature type="coiled-coil region" evidence="7">
    <location>
        <begin position="429"/>
        <end position="491"/>
    </location>
</feature>
<dbReference type="InterPro" id="IPR003395">
    <property type="entry name" value="RecF/RecN/SMC_N"/>
</dbReference>
<dbReference type="GO" id="GO:0005524">
    <property type="term" value="F:ATP binding"/>
    <property type="evidence" value="ECO:0007669"/>
    <property type="project" value="InterPro"/>
</dbReference>
<evidence type="ECO:0000256" key="6">
    <source>
        <dbReference type="ARBA" id="ARBA00023306"/>
    </source>
</evidence>
<protein>
    <recommendedName>
        <fullName evidence="8">SMC hinge domain-containing protein</fullName>
    </recommendedName>
</protein>
<dbReference type="Proteomes" id="UP001177670">
    <property type="component" value="Unassembled WGS sequence"/>
</dbReference>
<feature type="coiled-coil region" evidence="7">
    <location>
        <begin position="320"/>
        <end position="354"/>
    </location>
</feature>
<dbReference type="GO" id="GO:0005634">
    <property type="term" value="C:nucleus"/>
    <property type="evidence" value="ECO:0007669"/>
    <property type="project" value="UniProtKB-SubCell"/>
</dbReference>
<name>A0AA40GDE2_9HYME</name>
<dbReference type="GO" id="GO:0007062">
    <property type="term" value="P:sister chromatid cohesion"/>
    <property type="evidence" value="ECO:0007669"/>
    <property type="project" value="TreeGrafter"/>
</dbReference>
<accession>A0AA40GDE2</accession>
<sequence length="1157" mass="134311">MQVQLDRIIIFNFKSFKGEVTLGPIKPFTAIIGANGSGKSNIMDAISFVMGEKAKSLRVKQLNELIYGTFGGVPIEHRAYVTAVFVFEDSSVETFTRTIYHTSSEYKINDQVVAAQLYMSKLRKLNLNVTIKQFLVFQGAIDSTLMKTPKEYTHMFEEISNSIELKEEYERLKNEIVKEENEIKYLYKNKKNLLSKKKHASLEKKEADKYKKLHNQYLSKKIELYLFELFHIQKDIEDLHVTLKATELKLIKYKIDKDNENGVLKERKGQLKIALETLENIEQDLFNLENGVKMKQTNLLEAKEKVSYCEQKFNSINRKLSEARELNKFHLKAIKELMQRKDELIQMKSKLEEDIATHLLSQGSSIQLNDIQVEEYFHLKQTAGAQCSENIQVCISLKREQSVNQNKLDNENRKKYELEATLQQKNILKDETEKRIKSLQQCMDENQDMLTNKTNTKYNLENMIVKAKKDVESIQQELQCLSEQLDSAKLDKFTTSRLTKSEETIKILQNLFVGVYDRLYKLCKPIHSKYNVAMTKVLGKYCNSIIVSTNEVAVQCINYLKEQKIGIETFLPVESLKVEPIKKNLRGITNPKNVKLLYDVLNFKHREINNVILFVTKNTLVCETSEDAIILADEMEPIKINCVTLDGTYYTKDGIISGGQVDLLKKAKIWNEKNLIQLKSKKNNITLIKNDMMKKAHDIQNIEKSTMNIEDTVFKKFCEKVNISNIRQYEERYLKYHQEQTKKKLELEEQYSRIKNLLKFEKDRDTKSIILKMEKNLNTVKNELEEARQNEVLCTENTEYESNKLNNLRSKRNEAKINVNEQTKNVNECRYNVGIIAKSIINTEKELIVITTNIKKKKAKYHAILKNCKLENVTIPLLSGCNVNNFEDVQTVNTSDSTPNTGIQDIFIPIDFKILSEDIRTRTDEKVINFKSKLMEEVEKLQNEMQFIKNPNFKANKEIEFAVEKLKDTNFKYREAREKMNAIKKQFETVKRERYNRFIRSLEHIATELDSIYKCLVKNQSAQAILIPDNPEEPYLAGLNYSCVMPDKRYQSFSNLSGGEKTLATLAILFAIHSFRPAPFFVFDEIDAALDTVNIKNVVEFICSKKEEMQFIIVSLNQQLYSHADALIGICSDTTGECPESLIYTLSLKEYSTSYEK</sequence>
<evidence type="ECO:0000256" key="1">
    <source>
        <dbReference type="ARBA" id="ARBA00004123"/>
    </source>
</evidence>
<dbReference type="GO" id="GO:0008278">
    <property type="term" value="C:cohesin complex"/>
    <property type="evidence" value="ECO:0007669"/>
    <property type="project" value="TreeGrafter"/>
</dbReference>
<keyword evidence="3" id="KW-0498">Mitosis</keyword>
<evidence type="ECO:0000256" key="4">
    <source>
        <dbReference type="ARBA" id="ARBA00023054"/>
    </source>
</evidence>
<dbReference type="SMART" id="SM00968">
    <property type="entry name" value="SMC_hinge"/>
    <property type="match status" value="1"/>
</dbReference>
<evidence type="ECO:0000256" key="5">
    <source>
        <dbReference type="ARBA" id="ARBA00023242"/>
    </source>
</evidence>
<gene>
    <name evidence="9" type="ORF">K0M31_008058</name>
</gene>
<dbReference type="Gene3D" id="3.40.50.300">
    <property type="entry name" value="P-loop containing nucleotide triphosphate hydrolases"/>
    <property type="match status" value="2"/>
</dbReference>
<organism evidence="9 10">
    <name type="scientific">Melipona bicolor</name>
    <dbReference type="NCBI Taxonomy" id="60889"/>
    <lineage>
        <taxon>Eukaryota</taxon>
        <taxon>Metazoa</taxon>
        <taxon>Ecdysozoa</taxon>
        <taxon>Arthropoda</taxon>
        <taxon>Hexapoda</taxon>
        <taxon>Insecta</taxon>
        <taxon>Pterygota</taxon>
        <taxon>Neoptera</taxon>
        <taxon>Endopterygota</taxon>
        <taxon>Hymenoptera</taxon>
        <taxon>Apocrita</taxon>
        <taxon>Aculeata</taxon>
        <taxon>Apoidea</taxon>
        <taxon>Anthophila</taxon>
        <taxon>Apidae</taxon>
        <taxon>Melipona</taxon>
    </lineage>
</organism>
<dbReference type="InterPro" id="IPR036277">
    <property type="entry name" value="SMC_hinge_sf"/>
</dbReference>
<evidence type="ECO:0000313" key="9">
    <source>
        <dbReference type="EMBL" id="KAK1135290.1"/>
    </source>
</evidence>
<dbReference type="EMBL" id="JAHYIQ010000002">
    <property type="protein sequence ID" value="KAK1135290.1"/>
    <property type="molecule type" value="Genomic_DNA"/>
</dbReference>
<keyword evidence="5" id="KW-0539">Nucleus</keyword>
<dbReference type="Pfam" id="PF06470">
    <property type="entry name" value="SMC_hinge"/>
    <property type="match status" value="1"/>
</dbReference>
<feature type="domain" description="SMC hinge" evidence="8">
    <location>
        <begin position="513"/>
        <end position="632"/>
    </location>
</feature>
<dbReference type="SUPFAM" id="SSF75553">
    <property type="entry name" value="Smc hinge domain"/>
    <property type="match status" value="1"/>
</dbReference>
<keyword evidence="4 7" id="KW-0175">Coiled coil</keyword>
<evidence type="ECO:0000256" key="2">
    <source>
        <dbReference type="ARBA" id="ARBA00022618"/>
    </source>
</evidence>
<keyword evidence="6" id="KW-0131">Cell cycle</keyword>
<dbReference type="InterPro" id="IPR027417">
    <property type="entry name" value="P-loop_NTPase"/>
</dbReference>
<dbReference type="Gene3D" id="1.20.1060.20">
    <property type="match status" value="1"/>
</dbReference>
<keyword evidence="10" id="KW-1185">Reference proteome</keyword>
<dbReference type="GO" id="GO:0051301">
    <property type="term" value="P:cell division"/>
    <property type="evidence" value="ECO:0007669"/>
    <property type="project" value="UniProtKB-KW"/>
</dbReference>
<evidence type="ECO:0000259" key="8">
    <source>
        <dbReference type="SMART" id="SM00968"/>
    </source>
</evidence>
<evidence type="ECO:0000313" key="10">
    <source>
        <dbReference type="Proteomes" id="UP001177670"/>
    </source>
</evidence>
<dbReference type="PANTHER" id="PTHR18937">
    <property type="entry name" value="STRUCTURAL MAINTENANCE OF CHROMOSOMES SMC FAMILY MEMBER"/>
    <property type="match status" value="1"/>
</dbReference>
<dbReference type="Pfam" id="PF02463">
    <property type="entry name" value="SMC_N"/>
    <property type="match status" value="2"/>
</dbReference>
<keyword evidence="2" id="KW-0132">Cell division</keyword>
<feature type="coiled-coil region" evidence="7">
    <location>
        <begin position="155"/>
        <end position="189"/>
    </location>
</feature>
<dbReference type="AlphaFoldDB" id="A0AA40GDE2"/>
<dbReference type="GO" id="GO:0003677">
    <property type="term" value="F:DNA binding"/>
    <property type="evidence" value="ECO:0007669"/>
    <property type="project" value="TreeGrafter"/>
</dbReference>
<dbReference type="InterPro" id="IPR024704">
    <property type="entry name" value="SMC"/>
</dbReference>
<feature type="coiled-coil region" evidence="7">
    <location>
        <begin position="966"/>
        <end position="993"/>
    </location>
</feature>
<dbReference type="Gene3D" id="3.30.70.1620">
    <property type="match status" value="1"/>
</dbReference>
<feature type="coiled-coil region" evidence="7">
    <location>
        <begin position="737"/>
        <end position="825"/>
    </location>
</feature>
<dbReference type="InterPro" id="IPR010935">
    <property type="entry name" value="SMC_hinge"/>
</dbReference>
<evidence type="ECO:0000256" key="7">
    <source>
        <dbReference type="SAM" id="Coils"/>
    </source>
</evidence>
<reference evidence="9" key="1">
    <citation type="submission" date="2021-10" db="EMBL/GenBank/DDBJ databases">
        <title>Melipona bicolor Genome sequencing and assembly.</title>
        <authorList>
            <person name="Araujo N.S."/>
            <person name="Arias M.C."/>
        </authorList>
    </citation>
    <scope>NUCLEOTIDE SEQUENCE</scope>
    <source>
        <strain evidence="9">USP_2M_L1-L4_2017</strain>
        <tissue evidence="9">Whole body</tissue>
    </source>
</reference>
<dbReference type="SUPFAM" id="SSF52540">
    <property type="entry name" value="P-loop containing nucleoside triphosphate hydrolases"/>
    <property type="match status" value="1"/>
</dbReference>
<dbReference type="PANTHER" id="PTHR18937:SF12">
    <property type="entry name" value="STRUCTURAL MAINTENANCE OF CHROMOSOMES PROTEIN"/>
    <property type="match status" value="1"/>
</dbReference>
<dbReference type="PIRSF" id="PIRSF005719">
    <property type="entry name" value="SMC"/>
    <property type="match status" value="1"/>
</dbReference>
<feature type="coiled-coil region" evidence="7">
    <location>
        <begin position="264"/>
        <end position="291"/>
    </location>
</feature>
<dbReference type="GO" id="GO:0016887">
    <property type="term" value="F:ATP hydrolysis activity"/>
    <property type="evidence" value="ECO:0007669"/>
    <property type="project" value="InterPro"/>
</dbReference>
<comment type="caution">
    <text evidence="9">The sequence shown here is derived from an EMBL/GenBank/DDBJ whole genome shotgun (WGS) entry which is preliminary data.</text>
</comment>
<comment type="subcellular location">
    <subcellularLocation>
        <location evidence="1">Nucleus</location>
    </subcellularLocation>
</comment>
<proteinExistence type="predicted"/>